<keyword evidence="4" id="KW-0328">Glycosyltransferase</keyword>
<evidence type="ECO:0000256" key="2">
    <source>
        <dbReference type="ARBA" id="ARBA00004760"/>
    </source>
</evidence>
<dbReference type="PANTHER" id="PTHR12726:SF0">
    <property type="entry name" value="CERAMIDE GLUCOSYLTRANSFERASE"/>
    <property type="match status" value="1"/>
</dbReference>
<dbReference type="InterPro" id="IPR029044">
    <property type="entry name" value="Nucleotide-diphossugar_trans"/>
</dbReference>
<feature type="region of interest" description="Disordered" evidence="9">
    <location>
        <begin position="381"/>
        <end position="406"/>
    </location>
</feature>
<evidence type="ECO:0000256" key="9">
    <source>
        <dbReference type="SAM" id="MobiDB-lite"/>
    </source>
</evidence>
<evidence type="ECO:0000256" key="7">
    <source>
        <dbReference type="ARBA" id="ARBA00022989"/>
    </source>
</evidence>
<dbReference type="EMBL" id="JACPRF010000168">
    <property type="protein sequence ID" value="MBI2876300.1"/>
    <property type="molecule type" value="Genomic_DNA"/>
</dbReference>
<dbReference type="NCBIfam" id="TIGR03472">
    <property type="entry name" value="HpnI"/>
    <property type="match status" value="1"/>
</dbReference>
<comment type="pathway">
    <text evidence="2">Lipid metabolism; sphingolipid metabolism.</text>
</comment>
<feature type="transmembrane region" description="Helical" evidence="10">
    <location>
        <begin position="349"/>
        <end position="366"/>
    </location>
</feature>
<dbReference type="Pfam" id="PF13506">
    <property type="entry name" value="Glyco_transf_21"/>
    <property type="match status" value="1"/>
</dbReference>
<keyword evidence="7 10" id="KW-1133">Transmembrane helix</keyword>
<dbReference type="Proteomes" id="UP000769766">
    <property type="component" value="Unassembled WGS sequence"/>
</dbReference>
<dbReference type="AlphaFoldDB" id="A0A932FV42"/>
<dbReference type="PANTHER" id="PTHR12726">
    <property type="entry name" value="CERAMIDE GLUCOSYLTRANSFERASE"/>
    <property type="match status" value="1"/>
</dbReference>
<keyword evidence="8 10" id="KW-0472">Membrane</keyword>
<comment type="subcellular location">
    <subcellularLocation>
        <location evidence="1">Membrane</location>
        <topology evidence="1">Multi-pass membrane protein</topology>
    </subcellularLocation>
</comment>
<dbReference type="Gene3D" id="3.90.550.10">
    <property type="entry name" value="Spore Coat Polysaccharide Biosynthesis Protein SpsA, Chain A"/>
    <property type="match status" value="1"/>
</dbReference>
<evidence type="ECO:0000256" key="10">
    <source>
        <dbReference type="SAM" id="Phobius"/>
    </source>
</evidence>
<dbReference type="SUPFAM" id="SSF53448">
    <property type="entry name" value="Nucleotide-diphospho-sugar transferases"/>
    <property type="match status" value="1"/>
</dbReference>
<evidence type="ECO:0000256" key="8">
    <source>
        <dbReference type="ARBA" id="ARBA00023136"/>
    </source>
</evidence>
<comment type="caution">
    <text evidence="11">The sequence shown here is derived from an EMBL/GenBank/DDBJ whole genome shotgun (WGS) entry which is preliminary data.</text>
</comment>
<organism evidence="11 12">
    <name type="scientific">Tectimicrobiota bacterium</name>
    <dbReference type="NCBI Taxonomy" id="2528274"/>
    <lineage>
        <taxon>Bacteria</taxon>
        <taxon>Pseudomonadati</taxon>
        <taxon>Nitrospinota/Tectimicrobiota group</taxon>
        <taxon>Candidatus Tectimicrobiota</taxon>
    </lineage>
</organism>
<gene>
    <name evidence="11" type="primary">hpnI</name>
    <name evidence="11" type="ORF">HYY20_05405</name>
</gene>
<protein>
    <submittedName>
        <fullName evidence="11">Bacteriohopanetetrol glucosamine biosynthesis glycosyltransferase HpnI</fullName>
    </submittedName>
</protein>
<name>A0A932FV42_UNCTE</name>
<comment type="pathway">
    <text evidence="3">Sphingolipid metabolism.</text>
</comment>
<feature type="transmembrane region" description="Helical" evidence="10">
    <location>
        <begin position="282"/>
        <end position="302"/>
    </location>
</feature>
<dbReference type="GO" id="GO:0008120">
    <property type="term" value="F:ceramide glucosyltransferase activity"/>
    <property type="evidence" value="ECO:0007669"/>
    <property type="project" value="TreeGrafter"/>
</dbReference>
<dbReference type="InterPro" id="IPR017835">
    <property type="entry name" value="Hopen-assoc_HpnI"/>
</dbReference>
<proteinExistence type="predicted"/>
<evidence type="ECO:0000256" key="6">
    <source>
        <dbReference type="ARBA" id="ARBA00022692"/>
    </source>
</evidence>
<sequence>MIVIQLLLAFCIGASLLYYLFSLYCVARLFQPDPGEERAEELPPASILKPVKGAEPGISQNFHSLCCQDYPTYQIHFGTVTPEDPAIPVIERVRDRCPGREIGLHVVGRGDGANEKVWILRNLLGKAQEELLVINDADIRVGPDYLRRILPPLKDPEVGLVTTPYRAIEAQGKGIYATLTALYVNADFFPSVAVASRLQRIDFGLGATLATKRQVLARIGGLEALADLLADDFYLGHKIDRAGYQVRLVPYLVDTVIPRQGARDFFHQQLRWARTLRSCRPWGYFWSGITHGVTASTLWLLLSRFSHGGWLLFALTLLVRLLTTWGITSHYLRLPRAAHDLWLLPLRDWLGTFFWLGSFLGNRVTWRGRRFILDREGRIHGSGTGDPIPDPRSGRHNGSAGSPDPG</sequence>
<dbReference type="GO" id="GO:0006679">
    <property type="term" value="P:glucosylceramide biosynthetic process"/>
    <property type="evidence" value="ECO:0007669"/>
    <property type="project" value="TreeGrafter"/>
</dbReference>
<evidence type="ECO:0000256" key="4">
    <source>
        <dbReference type="ARBA" id="ARBA00022676"/>
    </source>
</evidence>
<evidence type="ECO:0000256" key="3">
    <source>
        <dbReference type="ARBA" id="ARBA00004991"/>
    </source>
</evidence>
<evidence type="ECO:0000313" key="11">
    <source>
        <dbReference type="EMBL" id="MBI2876300.1"/>
    </source>
</evidence>
<keyword evidence="5" id="KW-0808">Transferase</keyword>
<dbReference type="GO" id="GO:0016020">
    <property type="term" value="C:membrane"/>
    <property type="evidence" value="ECO:0007669"/>
    <property type="project" value="UniProtKB-SubCell"/>
</dbReference>
<reference evidence="11" key="1">
    <citation type="submission" date="2020-07" db="EMBL/GenBank/DDBJ databases">
        <title>Huge and variable diversity of episymbiotic CPR bacteria and DPANN archaea in groundwater ecosystems.</title>
        <authorList>
            <person name="He C.Y."/>
            <person name="Keren R."/>
            <person name="Whittaker M."/>
            <person name="Farag I.F."/>
            <person name="Doudna J."/>
            <person name="Cate J.H.D."/>
            <person name="Banfield J.F."/>
        </authorList>
    </citation>
    <scope>NUCLEOTIDE SEQUENCE</scope>
    <source>
        <strain evidence="11">NC_groundwater_672_Ag_B-0.1um_62_36</strain>
    </source>
</reference>
<dbReference type="InterPro" id="IPR025993">
    <property type="entry name" value="Ceramide_glucosylTrfase"/>
</dbReference>
<feature type="transmembrane region" description="Helical" evidence="10">
    <location>
        <begin position="309"/>
        <end position="329"/>
    </location>
</feature>
<accession>A0A932FV42</accession>
<keyword evidence="6 10" id="KW-0812">Transmembrane</keyword>
<evidence type="ECO:0000256" key="1">
    <source>
        <dbReference type="ARBA" id="ARBA00004141"/>
    </source>
</evidence>
<evidence type="ECO:0000256" key="5">
    <source>
        <dbReference type="ARBA" id="ARBA00022679"/>
    </source>
</evidence>
<evidence type="ECO:0000313" key="12">
    <source>
        <dbReference type="Proteomes" id="UP000769766"/>
    </source>
</evidence>